<dbReference type="EMBL" id="JBAFVH010000011">
    <property type="protein sequence ID" value="MFG1374288.1"/>
    <property type="molecule type" value="Genomic_DNA"/>
</dbReference>
<accession>A0ABW7A085</accession>
<sequence>MALAVITPPVGMNPFALKTIIAE</sequence>
<organism evidence="1 2">
    <name type="scientific">Xanthobacter oligotrophicus</name>
    <dbReference type="NCBI Taxonomy" id="2607286"/>
    <lineage>
        <taxon>Bacteria</taxon>
        <taxon>Pseudomonadati</taxon>
        <taxon>Pseudomonadota</taxon>
        <taxon>Alphaproteobacteria</taxon>
        <taxon>Hyphomicrobiales</taxon>
        <taxon>Xanthobacteraceae</taxon>
        <taxon>Xanthobacter</taxon>
    </lineage>
</organism>
<gene>
    <name evidence="1" type="ORF">V5F32_19075</name>
</gene>
<proteinExistence type="predicted"/>
<keyword evidence="2" id="KW-1185">Reference proteome</keyword>
<comment type="caution">
    <text evidence="1">The sequence shown here is derived from an EMBL/GenBank/DDBJ whole genome shotgun (WGS) entry which is preliminary data.</text>
</comment>
<dbReference type="RefSeq" id="WP_393994006.1">
    <property type="nucleotide sequence ID" value="NZ_JBAFVH010000011.1"/>
</dbReference>
<evidence type="ECO:0000313" key="2">
    <source>
        <dbReference type="Proteomes" id="UP001604002"/>
    </source>
</evidence>
<name>A0ABW7A085_9HYPH</name>
<dbReference type="Proteomes" id="UP001604002">
    <property type="component" value="Unassembled WGS sequence"/>
</dbReference>
<evidence type="ECO:0000313" key="1">
    <source>
        <dbReference type="EMBL" id="MFG1374288.1"/>
    </source>
</evidence>
<protein>
    <submittedName>
        <fullName evidence="1">Uncharacterized protein</fullName>
    </submittedName>
</protein>
<reference evidence="1 2" key="1">
    <citation type="submission" date="2024-02" db="EMBL/GenBank/DDBJ databases">
        <title>Expansion and revision of Xanthobacter and proposal of Roseixanthobacter gen. nov.</title>
        <authorList>
            <person name="Soltysiak M.P.M."/>
            <person name="Jalihal A."/>
            <person name="Ory A."/>
            <person name="Chrisophersen C."/>
            <person name="Lee A.D."/>
            <person name="Boulton J."/>
            <person name="Springer M."/>
        </authorList>
    </citation>
    <scope>NUCLEOTIDE SEQUENCE [LARGE SCALE GENOMIC DNA]</scope>
    <source>
        <strain evidence="1 2">23A</strain>
    </source>
</reference>